<keyword evidence="1" id="KW-0175">Coiled coil</keyword>
<protein>
    <recommendedName>
        <fullName evidence="4">ATPase</fullName>
    </recommendedName>
</protein>
<sequence length="145" mass="16620">MEILTILESLEDLIEKSSGVPFSGKCLVDREEVLEIVKEMRLKLPDDIKQAKWIKEERQKILLEAQKEANNILKDAENKIASLVDEHEITKKAYEQSNEIVSSAQKNAREIRLGAREYADSVLNKVEEILTDATDVIKTNRKELK</sequence>
<comment type="caution">
    <text evidence="2">The sequence shown here is derived from an EMBL/GenBank/DDBJ whole genome shotgun (WGS) entry which is preliminary data.</text>
</comment>
<feature type="coiled-coil region" evidence="1">
    <location>
        <begin position="59"/>
        <end position="93"/>
    </location>
</feature>
<reference evidence="2 3" key="1">
    <citation type="submission" date="2018-06" db="EMBL/GenBank/DDBJ databases">
        <title>Genomic Encyclopedia of Type Strains, Phase I: the one thousand microbial genomes (KMG-I) project.</title>
        <authorList>
            <person name="Kyrpides N."/>
        </authorList>
    </citation>
    <scope>NUCLEOTIDE SEQUENCE [LARGE SCALE GENOMIC DNA]</scope>
    <source>
        <strain evidence="2 3">DSM 19573</strain>
    </source>
</reference>
<dbReference type="AlphaFoldDB" id="A0A318XVK5"/>
<dbReference type="OrthoDB" id="1690557at2"/>
<evidence type="ECO:0000256" key="1">
    <source>
        <dbReference type="SAM" id="Coils"/>
    </source>
</evidence>
<dbReference type="Proteomes" id="UP000248132">
    <property type="component" value="Unassembled WGS sequence"/>
</dbReference>
<keyword evidence="3" id="KW-1185">Reference proteome</keyword>
<name>A0A318XVK5_9FIRM</name>
<dbReference type="EMBL" id="QKMR01000016">
    <property type="protein sequence ID" value="PYG86847.1"/>
    <property type="molecule type" value="Genomic_DNA"/>
</dbReference>
<gene>
    <name evidence="2" type="ORF">LY28_02667</name>
</gene>
<dbReference type="RefSeq" id="WP_110462714.1">
    <property type="nucleotide sequence ID" value="NZ_QKMR01000016.1"/>
</dbReference>
<organism evidence="2 3">
    <name type="scientific">Ruminiclostridium sufflavum DSM 19573</name>
    <dbReference type="NCBI Taxonomy" id="1121337"/>
    <lineage>
        <taxon>Bacteria</taxon>
        <taxon>Bacillati</taxon>
        <taxon>Bacillota</taxon>
        <taxon>Clostridia</taxon>
        <taxon>Eubacteriales</taxon>
        <taxon>Oscillospiraceae</taxon>
        <taxon>Ruminiclostridium</taxon>
    </lineage>
</organism>
<accession>A0A318XVK5</accession>
<proteinExistence type="predicted"/>
<evidence type="ECO:0000313" key="3">
    <source>
        <dbReference type="Proteomes" id="UP000248132"/>
    </source>
</evidence>
<evidence type="ECO:0008006" key="4">
    <source>
        <dbReference type="Google" id="ProtNLM"/>
    </source>
</evidence>
<evidence type="ECO:0000313" key="2">
    <source>
        <dbReference type="EMBL" id="PYG86847.1"/>
    </source>
</evidence>